<dbReference type="PROSITE" id="PS51724">
    <property type="entry name" value="SPOR"/>
    <property type="match status" value="1"/>
</dbReference>
<keyword evidence="4" id="KW-1185">Reference proteome</keyword>
<organism evidence="3 4">
    <name type="scientific">Vitreoscilla filiformis</name>
    <dbReference type="NCBI Taxonomy" id="63"/>
    <lineage>
        <taxon>Bacteria</taxon>
        <taxon>Pseudomonadati</taxon>
        <taxon>Pseudomonadota</taxon>
        <taxon>Betaproteobacteria</taxon>
        <taxon>Neisseriales</taxon>
        <taxon>Neisseriaceae</taxon>
        <taxon>Vitreoscilla</taxon>
    </lineage>
</organism>
<dbReference type="PANTHER" id="PTHR38687">
    <property type="entry name" value="CELL DIVISION PROTEIN DEDD-RELATED"/>
    <property type="match status" value="1"/>
</dbReference>
<dbReference type="Gene3D" id="3.30.70.1070">
    <property type="entry name" value="Sporulation related repeat"/>
    <property type="match status" value="1"/>
</dbReference>
<gene>
    <name evidence="3" type="ORF">VITFI_CDS2928</name>
</gene>
<keyword evidence="1" id="KW-0472">Membrane</keyword>
<dbReference type="RefSeq" id="WP_089417593.1">
    <property type="nucleotide sequence ID" value="NZ_CP022423.1"/>
</dbReference>
<evidence type="ECO:0000313" key="4">
    <source>
        <dbReference type="Proteomes" id="UP000199729"/>
    </source>
</evidence>
<evidence type="ECO:0000313" key="3">
    <source>
        <dbReference type="EMBL" id="ASM78705.1"/>
    </source>
</evidence>
<evidence type="ECO:0000256" key="1">
    <source>
        <dbReference type="SAM" id="Phobius"/>
    </source>
</evidence>
<keyword evidence="1" id="KW-1133">Transmembrane helix</keyword>
<sequence>MEALSHLKSTLRAWPGRLRARWRRPAPAYSASASELARTRARRRWIGTAMLCVLGVIVLPMVFEGKPRPASQNLVAPVPAPVPEVAVTGRGATQDGRYVVQLGPFPDDAQARNVRLQIETLGIKTYAQVLEANGVRRVRVRVGPFGSKAEADKVAHRLKAAGWSGSVVAL</sequence>
<proteinExistence type="predicted"/>
<dbReference type="GO" id="GO:0042834">
    <property type="term" value="F:peptidoglycan binding"/>
    <property type="evidence" value="ECO:0007669"/>
    <property type="project" value="InterPro"/>
</dbReference>
<dbReference type="EMBL" id="CP022423">
    <property type="protein sequence ID" value="ASM78705.1"/>
    <property type="molecule type" value="Genomic_DNA"/>
</dbReference>
<dbReference type="GO" id="GO:0032506">
    <property type="term" value="P:cytokinetic process"/>
    <property type="evidence" value="ECO:0007669"/>
    <property type="project" value="TreeGrafter"/>
</dbReference>
<dbReference type="GO" id="GO:0032153">
    <property type="term" value="C:cell division site"/>
    <property type="evidence" value="ECO:0007669"/>
    <property type="project" value="TreeGrafter"/>
</dbReference>
<feature type="domain" description="SPOR" evidence="2">
    <location>
        <begin position="92"/>
        <end position="170"/>
    </location>
</feature>
<dbReference type="InterPro" id="IPR036680">
    <property type="entry name" value="SPOR-like_sf"/>
</dbReference>
<dbReference type="OrthoDB" id="9181370at2"/>
<dbReference type="InterPro" id="IPR052521">
    <property type="entry name" value="Cell_div_SPOR-domain"/>
</dbReference>
<dbReference type="Proteomes" id="UP000199729">
    <property type="component" value="Chromosome"/>
</dbReference>
<dbReference type="AlphaFoldDB" id="A0A221KIB3"/>
<reference evidence="3 4" key="1">
    <citation type="submission" date="2017-07" db="EMBL/GenBank/DDBJ databases">
        <title>Complete Genome Sequence of the cosmetic ferment Vitreoscilla filiformis (ATCC15551).</title>
        <authorList>
            <person name="Contreras S."/>
            <person name="Sagory-Zalkind P."/>
            <person name="Blanquart H."/>
            <person name="Iltis A."/>
            <person name="Morand S.C."/>
        </authorList>
    </citation>
    <scope>NUCLEOTIDE SEQUENCE [LARGE SCALE GENOMIC DNA]</scope>
    <source>
        <strain evidence="3 4">ATCC 15551</strain>
    </source>
</reference>
<name>A0A221KIB3_VITFI</name>
<dbReference type="PANTHER" id="PTHR38687:SF1">
    <property type="entry name" value="CELL DIVISION PROTEIN DEDD"/>
    <property type="match status" value="1"/>
</dbReference>
<protein>
    <recommendedName>
        <fullName evidence="2">SPOR domain-containing protein</fullName>
    </recommendedName>
</protein>
<keyword evidence="1" id="KW-0812">Transmembrane</keyword>
<dbReference type="InterPro" id="IPR007730">
    <property type="entry name" value="SPOR-like_dom"/>
</dbReference>
<dbReference type="Pfam" id="PF05036">
    <property type="entry name" value="SPOR"/>
    <property type="match status" value="1"/>
</dbReference>
<accession>A0A221KIB3</accession>
<dbReference type="KEGG" id="vff:VITFI_CDS2928"/>
<feature type="transmembrane region" description="Helical" evidence="1">
    <location>
        <begin position="45"/>
        <end position="63"/>
    </location>
</feature>
<evidence type="ECO:0000259" key="2">
    <source>
        <dbReference type="PROSITE" id="PS51724"/>
    </source>
</evidence>
<dbReference type="SUPFAM" id="SSF110997">
    <property type="entry name" value="Sporulation related repeat"/>
    <property type="match status" value="1"/>
</dbReference>
<dbReference type="GO" id="GO:0030428">
    <property type="term" value="C:cell septum"/>
    <property type="evidence" value="ECO:0007669"/>
    <property type="project" value="TreeGrafter"/>
</dbReference>